<evidence type="ECO:0000313" key="3">
    <source>
        <dbReference type="Proteomes" id="UP001280581"/>
    </source>
</evidence>
<sequence length="900" mass="99814">MADPLSLIATISTITANFLRVGPLLWHFVEHTRDAPVSASQIVAEIFSVDKTLENLKDESMQEVKDNLQMLSDRVDEHFAEMKRSVEAITTDNVALQPSDQVNWSARHTFEAELQSSRVYRNLGSRNSTYTYSSDARASMARSAFSNISLGNVSIVAVTYLRLWCADLANAEHYRFGHHDPALESRLTELAKLEPPTCTPICSGVDVEQGDVASDEDSASQYSRDEVEYVLADDDPGDGKDPAYLVDLREEYTVADTLEAFVAHSWYGHIERDDSPNDHAERMDTLYKQAMLKDPLSDGASDQHSEHGEGRRPTTEDPMRSVLTEPGYLQDNLVEVGREEHENSDFIQEDVRIEIPESPILDSTDTGSAFESLQATVQFDTTFSTDTEDISGYWSAPGRIGSVLNTIEEEMEEHNMEDIHVVDELIQNMESNLSCPSERPDISDDSQHTTNAAHTVHQESFGDFPKMTTTESIGLVGIPSLESVEQSREARDSQQAENHHLATCSADYSPQYDADTETAPLIKLKSNKKRRAKKEKRRRRAKGKAGEDDGEHADDEILVNGAMQFKITSEETRLNQVEKAITERRDGANDPEDIDANASDGRGDDAERADRITIDVTHEPEIATENVSVSSLDPEEATNSLLKNLPEESGEMHKEALNDLDESTLEAVVNEPAEGERREADTTVEEDDTTNSVEDCNDECQNFLAELNAQDVVVNTPNNTPAYEPKDAPKHANPDITHFPEENLTTTHQYENFFEKPSSDTRTTNYTPAPASPSTYPSNNRDSGYMSLSETETNAETEPAIRSNRSSGAATHFEPQPSPSLNLVLSYRLTRAEYLICVDGSDDNPSAGAVRLVDGGRRIQAAYEEHDEGEDEASPDGRVSATPVFGVDECWYGGGHYHQG</sequence>
<evidence type="ECO:0000313" key="2">
    <source>
        <dbReference type="EMBL" id="KAK3203620.1"/>
    </source>
</evidence>
<accession>A0AAN6LWN3</accession>
<feature type="region of interest" description="Disordered" evidence="1">
    <location>
        <begin position="755"/>
        <end position="816"/>
    </location>
</feature>
<reference evidence="2 3" key="1">
    <citation type="submission" date="2021-02" db="EMBL/GenBank/DDBJ databases">
        <title>Genome assembly of Pseudopithomyces chartarum.</title>
        <authorList>
            <person name="Jauregui R."/>
            <person name="Singh J."/>
            <person name="Voisey C."/>
        </authorList>
    </citation>
    <scope>NUCLEOTIDE SEQUENCE [LARGE SCALE GENOMIC DNA]</scope>
    <source>
        <strain evidence="2 3">AGR01</strain>
    </source>
</reference>
<feature type="region of interest" description="Disordered" evidence="1">
    <location>
        <begin position="504"/>
        <end position="555"/>
    </location>
</feature>
<feature type="compositionally biased region" description="Polar residues" evidence="1">
    <location>
        <begin position="786"/>
        <end position="796"/>
    </location>
</feature>
<protein>
    <recommendedName>
        <fullName evidence="4">Fungal N-terminal domain-containing protein</fullName>
    </recommendedName>
</protein>
<feature type="compositionally biased region" description="Low complexity" evidence="1">
    <location>
        <begin position="766"/>
        <end position="780"/>
    </location>
</feature>
<feature type="compositionally biased region" description="Basic residues" evidence="1">
    <location>
        <begin position="525"/>
        <end position="543"/>
    </location>
</feature>
<feature type="compositionally biased region" description="Basic and acidic residues" evidence="1">
    <location>
        <begin position="438"/>
        <end position="447"/>
    </location>
</feature>
<keyword evidence="3" id="KW-1185">Reference proteome</keyword>
<feature type="region of interest" description="Disordered" evidence="1">
    <location>
        <begin position="581"/>
        <end position="608"/>
    </location>
</feature>
<feature type="region of interest" description="Disordered" evidence="1">
    <location>
        <begin position="715"/>
        <end position="739"/>
    </location>
</feature>
<feature type="region of interest" description="Disordered" evidence="1">
    <location>
        <begin position="669"/>
        <end position="695"/>
    </location>
</feature>
<feature type="compositionally biased region" description="Basic and acidic residues" evidence="1">
    <location>
        <begin position="301"/>
        <end position="319"/>
    </location>
</feature>
<dbReference type="EMBL" id="WVTA01000010">
    <property type="protein sequence ID" value="KAK3203620.1"/>
    <property type="molecule type" value="Genomic_DNA"/>
</dbReference>
<evidence type="ECO:0008006" key="4">
    <source>
        <dbReference type="Google" id="ProtNLM"/>
    </source>
</evidence>
<evidence type="ECO:0000256" key="1">
    <source>
        <dbReference type="SAM" id="MobiDB-lite"/>
    </source>
</evidence>
<dbReference type="Proteomes" id="UP001280581">
    <property type="component" value="Unassembled WGS sequence"/>
</dbReference>
<gene>
    <name evidence="2" type="ORF">GRF29_106g119791</name>
</gene>
<name>A0AAN6LWN3_9PLEO</name>
<feature type="region of interest" description="Disordered" evidence="1">
    <location>
        <begin position="433"/>
        <end position="465"/>
    </location>
</feature>
<feature type="compositionally biased region" description="Basic and acidic residues" evidence="1">
    <location>
        <begin position="724"/>
        <end position="739"/>
    </location>
</feature>
<proteinExistence type="predicted"/>
<organism evidence="2 3">
    <name type="scientific">Pseudopithomyces chartarum</name>
    <dbReference type="NCBI Taxonomy" id="1892770"/>
    <lineage>
        <taxon>Eukaryota</taxon>
        <taxon>Fungi</taxon>
        <taxon>Dikarya</taxon>
        <taxon>Ascomycota</taxon>
        <taxon>Pezizomycotina</taxon>
        <taxon>Dothideomycetes</taxon>
        <taxon>Pleosporomycetidae</taxon>
        <taxon>Pleosporales</taxon>
        <taxon>Massarineae</taxon>
        <taxon>Didymosphaeriaceae</taxon>
        <taxon>Pseudopithomyces</taxon>
    </lineage>
</organism>
<dbReference type="AlphaFoldDB" id="A0AAN6LWN3"/>
<feature type="region of interest" description="Disordered" evidence="1">
    <location>
        <begin position="295"/>
        <end position="322"/>
    </location>
</feature>
<comment type="caution">
    <text evidence="2">The sequence shown here is derived from an EMBL/GenBank/DDBJ whole genome shotgun (WGS) entry which is preliminary data.</text>
</comment>